<dbReference type="EMBL" id="WNYA01000232">
    <property type="protein sequence ID" value="KAG8549183.1"/>
    <property type="molecule type" value="Genomic_DNA"/>
</dbReference>
<dbReference type="AlphaFoldDB" id="A0AAV6ZLZ5"/>
<accession>A0AAV6ZLZ5</accession>
<evidence type="ECO:0000313" key="2">
    <source>
        <dbReference type="Proteomes" id="UP000824782"/>
    </source>
</evidence>
<keyword evidence="2" id="KW-1185">Reference proteome</keyword>
<evidence type="ECO:0000313" key="1">
    <source>
        <dbReference type="EMBL" id="KAG8549183.1"/>
    </source>
</evidence>
<gene>
    <name evidence="1" type="ORF">GDO81_022380</name>
</gene>
<dbReference type="Proteomes" id="UP000824782">
    <property type="component" value="Unassembled WGS sequence"/>
</dbReference>
<proteinExistence type="predicted"/>
<name>A0AAV6ZLZ5_ENGPU</name>
<reference evidence="1" key="1">
    <citation type="thesis" date="2020" institute="ProQuest LLC" country="789 East Eisenhower Parkway, Ann Arbor, MI, USA">
        <title>Comparative Genomics and Chromosome Evolution.</title>
        <authorList>
            <person name="Mudd A.B."/>
        </authorList>
    </citation>
    <scope>NUCLEOTIDE SEQUENCE</scope>
    <source>
        <strain evidence="1">237g6f4</strain>
        <tissue evidence="1">Blood</tissue>
    </source>
</reference>
<protein>
    <submittedName>
        <fullName evidence="1">Uncharacterized protein</fullName>
    </submittedName>
</protein>
<sequence length="92" mass="10577">MGGIYDVLCLHDGGFRQEQSGAHKVSQYLLMRIVIARQQWPLFLLPEPMKQVKGQGDGRFCVIKLWLVKELSGNTSSARPQPLKHNFYLIFF</sequence>
<comment type="caution">
    <text evidence="1">The sequence shown here is derived from an EMBL/GenBank/DDBJ whole genome shotgun (WGS) entry which is preliminary data.</text>
</comment>
<organism evidence="1 2">
    <name type="scientific">Engystomops pustulosus</name>
    <name type="common">Tungara frog</name>
    <name type="synonym">Physalaemus pustulosus</name>
    <dbReference type="NCBI Taxonomy" id="76066"/>
    <lineage>
        <taxon>Eukaryota</taxon>
        <taxon>Metazoa</taxon>
        <taxon>Chordata</taxon>
        <taxon>Craniata</taxon>
        <taxon>Vertebrata</taxon>
        <taxon>Euteleostomi</taxon>
        <taxon>Amphibia</taxon>
        <taxon>Batrachia</taxon>
        <taxon>Anura</taxon>
        <taxon>Neobatrachia</taxon>
        <taxon>Hyloidea</taxon>
        <taxon>Leptodactylidae</taxon>
        <taxon>Leiuperinae</taxon>
        <taxon>Engystomops</taxon>
    </lineage>
</organism>